<dbReference type="KEGG" id="mor:MOC_5538"/>
<keyword evidence="2" id="KW-0472">Membrane</keyword>
<name>A0A089P5G6_9HYPH</name>
<keyword evidence="4" id="KW-1185">Reference proteome</keyword>
<keyword evidence="2" id="KW-0812">Transmembrane</keyword>
<sequence>MSEDGLSEERMIERRTAQESRQGRRGRPVLVVLAVSVALMIAAWAGLLIWQGAASPPDYASQSQAAARKVVTGSETGSAGAAPAASARPAP</sequence>
<reference evidence="3 4" key="1">
    <citation type="journal article" date="2014" name="PLoS ONE">
        <title>Genome Information of Methylobacterium oryzae, a Plant-Probiotic Methylotroph in the Phyllosphere.</title>
        <authorList>
            <person name="Kwak M.J."/>
            <person name="Jeong H."/>
            <person name="Madhaiyan M."/>
            <person name="Lee Y."/>
            <person name="Sa T.M."/>
            <person name="Oh T.K."/>
            <person name="Kim J.F."/>
        </authorList>
    </citation>
    <scope>NUCLEOTIDE SEQUENCE [LARGE SCALE GENOMIC DNA]</scope>
    <source>
        <strain evidence="3 4">CBMB20</strain>
    </source>
</reference>
<evidence type="ECO:0000313" key="3">
    <source>
        <dbReference type="EMBL" id="AIQ93293.1"/>
    </source>
</evidence>
<dbReference type="HOGENOM" id="CLU_183718_0_0_5"/>
<protein>
    <submittedName>
        <fullName evidence="3">Protein of unassigned function</fullName>
    </submittedName>
</protein>
<dbReference type="Proteomes" id="UP000029492">
    <property type="component" value="Chromosome"/>
</dbReference>
<dbReference type="EMBL" id="CP003811">
    <property type="protein sequence ID" value="AIQ93293.1"/>
    <property type="molecule type" value="Genomic_DNA"/>
</dbReference>
<evidence type="ECO:0000256" key="1">
    <source>
        <dbReference type="SAM" id="MobiDB-lite"/>
    </source>
</evidence>
<proteinExistence type="predicted"/>
<dbReference type="eggNOG" id="ENOG5030SKN">
    <property type="taxonomic scope" value="Bacteria"/>
</dbReference>
<organism evidence="3 4">
    <name type="scientific">Methylobacterium oryzae CBMB20</name>
    <dbReference type="NCBI Taxonomy" id="693986"/>
    <lineage>
        <taxon>Bacteria</taxon>
        <taxon>Pseudomonadati</taxon>
        <taxon>Pseudomonadota</taxon>
        <taxon>Alphaproteobacteria</taxon>
        <taxon>Hyphomicrobiales</taxon>
        <taxon>Methylobacteriaceae</taxon>
        <taxon>Methylobacterium</taxon>
    </lineage>
</organism>
<feature type="compositionally biased region" description="Basic and acidic residues" evidence="1">
    <location>
        <begin position="7"/>
        <end position="22"/>
    </location>
</feature>
<accession>A0A089P5G6</accession>
<dbReference type="AlphaFoldDB" id="A0A089P5G6"/>
<evidence type="ECO:0000256" key="2">
    <source>
        <dbReference type="SAM" id="Phobius"/>
    </source>
</evidence>
<keyword evidence="2" id="KW-1133">Transmembrane helix</keyword>
<feature type="region of interest" description="Disordered" evidence="1">
    <location>
        <begin position="1"/>
        <end position="24"/>
    </location>
</feature>
<evidence type="ECO:0000313" key="4">
    <source>
        <dbReference type="Proteomes" id="UP000029492"/>
    </source>
</evidence>
<gene>
    <name evidence="3" type="ORF">MOC_5538</name>
</gene>
<feature type="region of interest" description="Disordered" evidence="1">
    <location>
        <begin position="56"/>
        <end position="91"/>
    </location>
</feature>
<feature type="compositionally biased region" description="Low complexity" evidence="1">
    <location>
        <begin position="73"/>
        <end position="91"/>
    </location>
</feature>
<feature type="transmembrane region" description="Helical" evidence="2">
    <location>
        <begin position="29"/>
        <end position="50"/>
    </location>
</feature>